<evidence type="ECO:0000313" key="2">
    <source>
        <dbReference type="EMBL" id="ERN54300.1"/>
    </source>
</evidence>
<keyword evidence="1" id="KW-0812">Transmembrane</keyword>
<dbReference type="Proteomes" id="UP000017170">
    <property type="component" value="Unassembled WGS sequence"/>
</dbReference>
<proteinExistence type="predicted"/>
<sequence>MKHLRGLDSTERFVVASSFISLAFAYITLLI</sequence>
<protein>
    <submittedName>
        <fullName evidence="2">Uncharacterized protein</fullName>
    </submittedName>
</protein>
<comment type="caution">
    <text evidence="2">The sequence shown here is derived from an EMBL/GenBank/DDBJ whole genome shotgun (WGS) entry which is preliminary data.</text>
</comment>
<feature type="transmembrane region" description="Helical" evidence="1">
    <location>
        <begin position="12"/>
        <end position="29"/>
    </location>
</feature>
<keyword evidence="1" id="KW-0472">Membrane</keyword>
<reference evidence="2 3" key="1">
    <citation type="journal article" date="2013" name="Genome Announc.">
        <title>Genome Sequence of the Extreme Obligate Alkaliphile Bacillus marmarensis Strain DSM 21297.</title>
        <authorList>
            <person name="Wernick D.G."/>
            <person name="Choi K.Y."/>
            <person name="Tat C.A."/>
            <person name="Lafontaine Rivera J.G."/>
            <person name="Liao J.C."/>
        </authorList>
    </citation>
    <scope>NUCLEOTIDE SEQUENCE [LARGE SCALE GENOMIC DNA]</scope>
    <source>
        <strain evidence="2 3">DSM 21297</strain>
    </source>
</reference>
<dbReference type="EMBL" id="ATAE01000008">
    <property type="protein sequence ID" value="ERN54300.1"/>
    <property type="molecule type" value="Genomic_DNA"/>
</dbReference>
<accession>U6STS8</accession>
<gene>
    <name evidence="2" type="ORF">A33I_07690</name>
</gene>
<name>U6STS8_9BACI</name>
<evidence type="ECO:0000313" key="3">
    <source>
        <dbReference type="Proteomes" id="UP000017170"/>
    </source>
</evidence>
<evidence type="ECO:0000256" key="1">
    <source>
        <dbReference type="SAM" id="Phobius"/>
    </source>
</evidence>
<keyword evidence="3" id="KW-1185">Reference proteome</keyword>
<keyword evidence="1" id="KW-1133">Transmembrane helix</keyword>
<dbReference type="AlphaFoldDB" id="U6STS8"/>
<organism evidence="2 3">
    <name type="scientific">Alkalihalophilus marmarensis DSM 21297</name>
    <dbReference type="NCBI Taxonomy" id="1188261"/>
    <lineage>
        <taxon>Bacteria</taxon>
        <taxon>Bacillati</taxon>
        <taxon>Bacillota</taxon>
        <taxon>Bacilli</taxon>
        <taxon>Bacillales</taxon>
        <taxon>Bacillaceae</taxon>
        <taxon>Alkalihalophilus</taxon>
    </lineage>
</organism>